<name>A0A6F8VED4_9PROT</name>
<keyword evidence="9" id="KW-0812">Transmembrane</keyword>
<dbReference type="SMART" id="SM00387">
    <property type="entry name" value="HATPase_c"/>
    <property type="match status" value="1"/>
</dbReference>
<protein>
    <recommendedName>
        <fullName evidence="2">histidine kinase</fullName>
        <ecNumber evidence="2">2.7.13.3</ecNumber>
    </recommendedName>
</protein>
<dbReference type="PANTHER" id="PTHR43065">
    <property type="entry name" value="SENSOR HISTIDINE KINASE"/>
    <property type="match status" value="1"/>
</dbReference>
<dbReference type="InterPro" id="IPR036890">
    <property type="entry name" value="HATPase_C_sf"/>
</dbReference>
<accession>A0A6F8VED4</accession>
<evidence type="ECO:0000256" key="9">
    <source>
        <dbReference type="SAM" id="Phobius"/>
    </source>
</evidence>
<evidence type="ECO:0000256" key="6">
    <source>
        <dbReference type="ARBA" id="ARBA00022777"/>
    </source>
</evidence>
<keyword evidence="6" id="KW-0418">Kinase</keyword>
<dbReference type="InterPro" id="IPR036097">
    <property type="entry name" value="HisK_dim/P_sf"/>
</dbReference>
<feature type="domain" description="Histidine kinase" evidence="10">
    <location>
        <begin position="195"/>
        <end position="402"/>
    </location>
</feature>
<keyword evidence="7" id="KW-0067">ATP-binding</keyword>
<keyword evidence="3" id="KW-0597">Phosphoprotein</keyword>
<sequence length="402" mass="44531">MTLTESVGRIMLFDEVLTMSARMAAATGDLVNEKRYDAFDPQLTMEIDKVRAILPRSEIERFVAETDEANLALVSMERQAFALVHQGKRQDALNLLNSPEYLRLKIVYADGMEKTVKAATAMIEEDVLNRRVLSFWLAAVNAVGTLLLLATWFFAIRSARSWAAERREASAARLQAQDELVRKEKLALLGQVADRVGHELRNPLGVMNNAVYFLQAVLSDADDTTREYLGIIKDEIADAERIVSDLLDAVRTKTPHPEKVEVGELMQQVLRKCDVPPSVTVHLDIPETLPAIRVDPVQMRQVFWNLFTNAVEAMPDGGELKIRADEDQAAHTVTVRIMDNGSGITQEHQANLFQPMFTTKARRVGLGLVVVKNLTQANGGSVGVESIPGKGSEFIVTLPSAN</sequence>
<proteinExistence type="predicted"/>
<keyword evidence="4" id="KW-0808">Transferase</keyword>
<dbReference type="InterPro" id="IPR004358">
    <property type="entry name" value="Sig_transdc_His_kin-like_C"/>
</dbReference>
<dbReference type="SUPFAM" id="SSF55874">
    <property type="entry name" value="ATPase domain of HSP90 chaperone/DNA topoisomerase II/histidine kinase"/>
    <property type="match status" value="1"/>
</dbReference>
<evidence type="ECO:0000256" key="1">
    <source>
        <dbReference type="ARBA" id="ARBA00000085"/>
    </source>
</evidence>
<keyword evidence="5" id="KW-0547">Nucleotide-binding</keyword>
<dbReference type="EMBL" id="AP022853">
    <property type="protein sequence ID" value="BCB27457.1"/>
    <property type="molecule type" value="Genomic_DNA"/>
</dbReference>
<dbReference type="EC" id="2.7.13.3" evidence="2"/>
<feature type="transmembrane region" description="Helical" evidence="9">
    <location>
        <begin position="133"/>
        <end position="156"/>
    </location>
</feature>
<dbReference type="KEGG" id="slac:SKTS_23430"/>
<keyword evidence="9" id="KW-1133">Transmembrane helix</keyword>
<keyword evidence="12" id="KW-1185">Reference proteome</keyword>
<dbReference type="SUPFAM" id="SSF47384">
    <property type="entry name" value="Homodimeric domain of signal transducing histidine kinase"/>
    <property type="match status" value="1"/>
</dbReference>
<evidence type="ECO:0000313" key="11">
    <source>
        <dbReference type="EMBL" id="BCB27457.1"/>
    </source>
</evidence>
<dbReference type="GO" id="GO:0005524">
    <property type="term" value="F:ATP binding"/>
    <property type="evidence" value="ECO:0007669"/>
    <property type="project" value="UniProtKB-KW"/>
</dbReference>
<evidence type="ECO:0000256" key="4">
    <source>
        <dbReference type="ARBA" id="ARBA00022679"/>
    </source>
</evidence>
<evidence type="ECO:0000256" key="7">
    <source>
        <dbReference type="ARBA" id="ARBA00022840"/>
    </source>
</evidence>
<dbReference type="Gene3D" id="1.10.287.130">
    <property type="match status" value="1"/>
</dbReference>
<dbReference type="PRINTS" id="PR00344">
    <property type="entry name" value="BCTRLSENSOR"/>
</dbReference>
<dbReference type="Proteomes" id="UP000502260">
    <property type="component" value="Chromosome"/>
</dbReference>
<dbReference type="Pfam" id="PF02518">
    <property type="entry name" value="HATPase_c"/>
    <property type="match status" value="1"/>
</dbReference>
<evidence type="ECO:0000256" key="5">
    <source>
        <dbReference type="ARBA" id="ARBA00022741"/>
    </source>
</evidence>
<gene>
    <name evidence="11" type="ORF">SKTS_23430</name>
</gene>
<evidence type="ECO:0000256" key="3">
    <source>
        <dbReference type="ARBA" id="ARBA00022553"/>
    </source>
</evidence>
<dbReference type="PROSITE" id="PS50109">
    <property type="entry name" value="HIS_KIN"/>
    <property type="match status" value="1"/>
</dbReference>
<evidence type="ECO:0000256" key="2">
    <source>
        <dbReference type="ARBA" id="ARBA00012438"/>
    </source>
</evidence>
<dbReference type="Pfam" id="PF00512">
    <property type="entry name" value="HisKA"/>
    <property type="match status" value="1"/>
</dbReference>
<keyword evidence="8" id="KW-0902">Two-component regulatory system</keyword>
<dbReference type="Gene3D" id="3.30.565.10">
    <property type="entry name" value="Histidine kinase-like ATPase, C-terminal domain"/>
    <property type="match status" value="1"/>
</dbReference>
<evidence type="ECO:0000259" key="10">
    <source>
        <dbReference type="PROSITE" id="PS50109"/>
    </source>
</evidence>
<comment type="catalytic activity">
    <reaction evidence="1">
        <text>ATP + protein L-histidine = ADP + protein N-phospho-L-histidine.</text>
        <dbReference type="EC" id="2.7.13.3"/>
    </reaction>
</comment>
<organism evidence="11 12">
    <name type="scientific">Sulfurimicrobium lacus</name>
    <dbReference type="NCBI Taxonomy" id="2715678"/>
    <lineage>
        <taxon>Bacteria</taxon>
        <taxon>Pseudomonadati</taxon>
        <taxon>Pseudomonadota</taxon>
        <taxon>Betaproteobacteria</taxon>
        <taxon>Nitrosomonadales</taxon>
        <taxon>Sulfuricellaceae</taxon>
        <taxon>Sulfurimicrobium</taxon>
    </lineage>
</organism>
<dbReference type="CDD" id="cd00082">
    <property type="entry name" value="HisKA"/>
    <property type="match status" value="1"/>
</dbReference>
<dbReference type="InterPro" id="IPR003661">
    <property type="entry name" value="HisK_dim/P_dom"/>
</dbReference>
<dbReference type="InterPro" id="IPR005467">
    <property type="entry name" value="His_kinase_dom"/>
</dbReference>
<evidence type="ECO:0000313" key="12">
    <source>
        <dbReference type="Proteomes" id="UP000502260"/>
    </source>
</evidence>
<evidence type="ECO:0000256" key="8">
    <source>
        <dbReference type="ARBA" id="ARBA00023012"/>
    </source>
</evidence>
<dbReference type="AlphaFoldDB" id="A0A6F8VED4"/>
<dbReference type="GO" id="GO:0000155">
    <property type="term" value="F:phosphorelay sensor kinase activity"/>
    <property type="evidence" value="ECO:0007669"/>
    <property type="project" value="InterPro"/>
</dbReference>
<keyword evidence="9" id="KW-0472">Membrane</keyword>
<reference evidence="12" key="1">
    <citation type="submission" date="2020-03" db="EMBL/GenBank/DDBJ databases">
        <title>Complete genome sequence of sulfur-oxidizing bacterium skT11.</title>
        <authorList>
            <person name="Kanda M."/>
            <person name="Kojima H."/>
            <person name="Fukui M."/>
        </authorList>
    </citation>
    <scope>NUCLEOTIDE SEQUENCE [LARGE SCALE GENOMIC DNA]</scope>
    <source>
        <strain evidence="12">skT11</strain>
    </source>
</reference>
<dbReference type="SMART" id="SM00388">
    <property type="entry name" value="HisKA"/>
    <property type="match status" value="1"/>
</dbReference>
<dbReference type="RefSeq" id="WP_173065098.1">
    <property type="nucleotide sequence ID" value="NZ_AP022853.1"/>
</dbReference>
<dbReference type="PANTHER" id="PTHR43065:SF10">
    <property type="entry name" value="PEROXIDE STRESS-ACTIVATED HISTIDINE KINASE MAK3"/>
    <property type="match status" value="1"/>
</dbReference>
<dbReference type="InterPro" id="IPR003594">
    <property type="entry name" value="HATPase_dom"/>
</dbReference>